<keyword evidence="12" id="KW-1185">Reference proteome</keyword>
<dbReference type="EMBL" id="JBBJBU010000006">
    <property type="protein sequence ID" value="KAK7205213.1"/>
    <property type="molecule type" value="Genomic_DNA"/>
</dbReference>
<evidence type="ECO:0000256" key="8">
    <source>
        <dbReference type="ARBA" id="ARBA00023128"/>
    </source>
</evidence>
<sequence length="169" mass="18091">MSALRAFASPLRAAISRPCLSAARPAFSAPAVRHLGIPPLIPQPPGGIVGTVNDAAKVPPPDKFHGSYHWTFERIIAIGLIPLTVAPFVSTTAFSPAIDSILVSSLLVHSYYGFQSCIIDYIPLREFGKVHHVCMYLLLAGTVVTGYGFYKLETEDVGLAGTIAKVWTA</sequence>
<evidence type="ECO:0000256" key="3">
    <source>
        <dbReference type="ARBA" id="ARBA00022448"/>
    </source>
</evidence>
<keyword evidence="8 10" id="KW-0496">Mitochondrion</keyword>
<protein>
    <recommendedName>
        <fullName evidence="10">Succinate dehydrogenase [ubiquinone] cytochrome b small subunit</fullName>
    </recommendedName>
</protein>
<keyword evidence="7" id="KW-1133">Transmembrane helix</keyword>
<evidence type="ECO:0000256" key="4">
    <source>
        <dbReference type="ARBA" id="ARBA00022692"/>
    </source>
</evidence>
<keyword evidence="3" id="KW-0813">Transport</keyword>
<gene>
    <name evidence="11" type="ORF">BZA70DRAFT_279334</name>
</gene>
<comment type="subcellular location">
    <subcellularLocation>
        <location evidence="1 10">Mitochondrion inner membrane</location>
        <topology evidence="1 10">Multi-pass membrane protein</topology>
    </subcellularLocation>
</comment>
<comment type="similarity">
    <text evidence="2 10">Belongs to the CybS family.</text>
</comment>
<evidence type="ECO:0000256" key="6">
    <source>
        <dbReference type="ARBA" id="ARBA00022946"/>
    </source>
</evidence>
<evidence type="ECO:0000256" key="5">
    <source>
        <dbReference type="ARBA" id="ARBA00022792"/>
    </source>
</evidence>
<dbReference type="Proteomes" id="UP001498771">
    <property type="component" value="Unassembled WGS sequence"/>
</dbReference>
<dbReference type="InterPro" id="IPR034804">
    <property type="entry name" value="SQR/QFR_C/D"/>
</dbReference>
<accession>A0ABR1F7W1</accession>
<dbReference type="PANTHER" id="PTHR13337:SF2">
    <property type="entry name" value="SUCCINATE DEHYDROGENASE [UBIQUINONE] CYTOCHROME B SMALL SUBUNIT, MITOCHONDRIAL"/>
    <property type="match status" value="1"/>
</dbReference>
<dbReference type="RefSeq" id="XP_064768246.1">
    <property type="nucleotide sequence ID" value="XM_064912757.1"/>
</dbReference>
<keyword evidence="5 10" id="KW-0999">Mitochondrion inner membrane</keyword>
<reference evidence="11 12" key="1">
    <citation type="submission" date="2024-03" db="EMBL/GenBank/DDBJ databases">
        <title>Genome-scale model development and genomic sequencing of the oleaginous clade Lipomyces.</title>
        <authorList>
            <consortium name="Lawrence Berkeley National Laboratory"/>
            <person name="Czajka J.J."/>
            <person name="Han Y."/>
            <person name="Kim J."/>
            <person name="Mondo S.J."/>
            <person name="Hofstad B.A."/>
            <person name="Robles A."/>
            <person name="Haridas S."/>
            <person name="Riley R."/>
            <person name="LaButti K."/>
            <person name="Pangilinan J."/>
            <person name="Andreopoulos W."/>
            <person name="Lipzen A."/>
            <person name="Yan J."/>
            <person name="Wang M."/>
            <person name="Ng V."/>
            <person name="Grigoriev I.V."/>
            <person name="Spatafora J.W."/>
            <person name="Magnuson J.K."/>
            <person name="Baker S.E."/>
            <person name="Pomraning K.R."/>
        </authorList>
    </citation>
    <scope>NUCLEOTIDE SEQUENCE [LARGE SCALE GENOMIC DNA]</scope>
    <source>
        <strain evidence="11 12">Phaff 52-87</strain>
    </source>
</reference>
<evidence type="ECO:0000256" key="1">
    <source>
        <dbReference type="ARBA" id="ARBA00004448"/>
    </source>
</evidence>
<evidence type="ECO:0000313" key="11">
    <source>
        <dbReference type="EMBL" id="KAK7205213.1"/>
    </source>
</evidence>
<dbReference type="SUPFAM" id="SSF81343">
    <property type="entry name" value="Fumarate reductase respiratory complex transmembrane subunits"/>
    <property type="match status" value="1"/>
</dbReference>
<keyword evidence="6 10" id="KW-0809">Transit peptide</keyword>
<comment type="caution">
    <text evidence="11">The sequence shown here is derived from an EMBL/GenBank/DDBJ whole genome shotgun (WGS) entry which is preliminary data.</text>
</comment>
<evidence type="ECO:0000256" key="2">
    <source>
        <dbReference type="ARBA" id="ARBA00007294"/>
    </source>
</evidence>
<dbReference type="CDD" id="cd03496">
    <property type="entry name" value="SQR_TypeC_CybS"/>
    <property type="match status" value="1"/>
</dbReference>
<dbReference type="Gene3D" id="1.20.1300.10">
    <property type="entry name" value="Fumarate reductase/succinate dehydrogenase, transmembrane subunit"/>
    <property type="match status" value="1"/>
</dbReference>
<evidence type="ECO:0000256" key="10">
    <source>
        <dbReference type="RuleBase" id="RU364031"/>
    </source>
</evidence>
<keyword evidence="4" id="KW-0812">Transmembrane</keyword>
<evidence type="ECO:0000313" key="12">
    <source>
        <dbReference type="Proteomes" id="UP001498771"/>
    </source>
</evidence>
<dbReference type="InterPro" id="IPR007992">
    <property type="entry name" value="CybS"/>
</dbReference>
<dbReference type="Pfam" id="PF05328">
    <property type="entry name" value="CybS"/>
    <property type="match status" value="1"/>
</dbReference>
<keyword evidence="9 10" id="KW-0472">Membrane</keyword>
<dbReference type="GeneID" id="90038269"/>
<evidence type="ECO:0000256" key="9">
    <source>
        <dbReference type="ARBA" id="ARBA00023136"/>
    </source>
</evidence>
<dbReference type="PANTHER" id="PTHR13337">
    <property type="entry name" value="SUCCINATE DEHYDROGENASE"/>
    <property type="match status" value="1"/>
</dbReference>
<name>A0ABR1F7W1_9ASCO</name>
<organism evidence="11 12">
    <name type="scientific">Myxozyma melibiosi</name>
    <dbReference type="NCBI Taxonomy" id="54550"/>
    <lineage>
        <taxon>Eukaryota</taxon>
        <taxon>Fungi</taxon>
        <taxon>Dikarya</taxon>
        <taxon>Ascomycota</taxon>
        <taxon>Saccharomycotina</taxon>
        <taxon>Lipomycetes</taxon>
        <taxon>Lipomycetales</taxon>
        <taxon>Lipomycetaceae</taxon>
        <taxon>Myxozyma</taxon>
    </lineage>
</organism>
<evidence type="ECO:0000256" key="7">
    <source>
        <dbReference type="ARBA" id="ARBA00022989"/>
    </source>
</evidence>
<proteinExistence type="inferred from homology"/>